<organism evidence="6 7">
    <name type="scientific">Faecalibacterium hominis</name>
    <name type="common">ex Afrizal et al. 2022</name>
    <dbReference type="NCBI Taxonomy" id="2881265"/>
    <lineage>
        <taxon>Bacteria</taxon>
        <taxon>Bacillati</taxon>
        <taxon>Bacillota</taxon>
        <taxon>Clostridia</taxon>
        <taxon>Eubacteriales</taxon>
        <taxon>Oscillospiraceae</taxon>
        <taxon>Faecalibacterium</taxon>
    </lineage>
</organism>
<feature type="chain" id="PRO_5044956508" description="Peptidyl-prolyl cis-trans isomerase" evidence="4">
    <location>
        <begin position="26"/>
        <end position="247"/>
    </location>
</feature>
<dbReference type="InterPro" id="IPR029000">
    <property type="entry name" value="Cyclophilin-like_dom_sf"/>
</dbReference>
<sequence>MNKTRVRLTALLLAVCFALSGCSLVKNIGGSSGAGTKTITRPAVESAELQFTHPAAGEPVAVFDTTAGVFRAVLFPEQAPQAYDNFVGLVQAGYYNGLTVTRVEQDFVVEAGQGADGKGTTIWNGSRYPAEATDKLHHYSGALCMAADSSGKCASVFYIMSTLPGGDSVTQELTDQMNSAGYRAEVVSAYQTVGGAPYLDYTDTVLGQVYEGMDVVDTIAQAAVDENQKPTETITINSVSIETYQAQ</sequence>
<dbReference type="PANTHER" id="PTHR45625">
    <property type="entry name" value="PEPTIDYL-PROLYL CIS-TRANS ISOMERASE-RELATED"/>
    <property type="match status" value="1"/>
</dbReference>
<keyword evidence="4" id="KW-0732">Signal</keyword>
<dbReference type="InterPro" id="IPR002130">
    <property type="entry name" value="Cyclophilin-type_PPIase_dom"/>
</dbReference>
<keyword evidence="2 4" id="KW-0697">Rotamase</keyword>
<evidence type="ECO:0000256" key="3">
    <source>
        <dbReference type="ARBA" id="ARBA00023235"/>
    </source>
</evidence>
<dbReference type="Gene3D" id="2.40.100.10">
    <property type="entry name" value="Cyclophilin-like"/>
    <property type="match status" value="1"/>
</dbReference>
<reference evidence="6 7" key="1">
    <citation type="submission" date="2021-10" db="EMBL/GenBank/DDBJ databases">
        <title>Anaerobic single-cell dispensing facilitates the cultivation of human gut bacteria.</title>
        <authorList>
            <person name="Afrizal A."/>
        </authorList>
    </citation>
    <scope>NUCLEOTIDE SEQUENCE [LARGE SCALE GENOMIC DNA]</scope>
    <source>
        <strain evidence="6 7">CLA-AA-H223</strain>
    </source>
</reference>
<dbReference type="Proteomes" id="UP001199236">
    <property type="component" value="Unassembled WGS sequence"/>
</dbReference>
<dbReference type="PRINTS" id="PR00153">
    <property type="entry name" value="CSAPPISMRASE"/>
</dbReference>
<evidence type="ECO:0000259" key="5">
    <source>
        <dbReference type="PROSITE" id="PS50072"/>
    </source>
</evidence>
<dbReference type="RefSeq" id="WP_227622301.1">
    <property type="nucleotide sequence ID" value="NZ_JAJEQO010000004.1"/>
</dbReference>
<accession>A0ABS8FEG1</accession>
<evidence type="ECO:0000313" key="7">
    <source>
        <dbReference type="Proteomes" id="UP001199236"/>
    </source>
</evidence>
<feature type="domain" description="PPIase cyclophilin-type" evidence="5">
    <location>
        <begin position="60"/>
        <end position="241"/>
    </location>
</feature>
<dbReference type="Pfam" id="PF00160">
    <property type="entry name" value="Pro_isomerase"/>
    <property type="match status" value="1"/>
</dbReference>
<feature type="signal peptide" evidence="4">
    <location>
        <begin position="1"/>
        <end position="25"/>
    </location>
</feature>
<keyword evidence="7" id="KW-1185">Reference proteome</keyword>
<comment type="caution">
    <text evidence="6">The sequence shown here is derived from an EMBL/GenBank/DDBJ whole genome shotgun (WGS) entry which is preliminary data.</text>
</comment>
<dbReference type="PROSITE" id="PS50072">
    <property type="entry name" value="CSA_PPIASE_2"/>
    <property type="match status" value="1"/>
</dbReference>
<dbReference type="PROSITE" id="PS51257">
    <property type="entry name" value="PROKAR_LIPOPROTEIN"/>
    <property type="match status" value="1"/>
</dbReference>
<evidence type="ECO:0000256" key="4">
    <source>
        <dbReference type="RuleBase" id="RU363019"/>
    </source>
</evidence>
<evidence type="ECO:0000256" key="1">
    <source>
        <dbReference type="ARBA" id="ARBA00002388"/>
    </source>
</evidence>
<dbReference type="EMBL" id="JAJEQO010000004">
    <property type="protein sequence ID" value="MCC2212647.1"/>
    <property type="molecule type" value="Genomic_DNA"/>
</dbReference>
<evidence type="ECO:0000313" key="6">
    <source>
        <dbReference type="EMBL" id="MCC2212647.1"/>
    </source>
</evidence>
<evidence type="ECO:0000256" key="2">
    <source>
        <dbReference type="ARBA" id="ARBA00023110"/>
    </source>
</evidence>
<gene>
    <name evidence="6" type="ORF">LKD34_03910</name>
</gene>
<dbReference type="EC" id="5.2.1.8" evidence="4"/>
<proteinExistence type="inferred from homology"/>
<dbReference type="InterPro" id="IPR044666">
    <property type="entry name" value="Cyclophilin_A-like"/>
</dbReference>
<dbReference type="SUPFAM" id="SSF50891">
    <property type="entry name" value="Cyclophilin-like"/>
    <property type="match status" value="1"/>
</dbReference>
<dbReference type="PANTHER" id="PTHR45625:SF4">
    <property type="entry name" value="PEPTIDYLPROLYL ISOMERASE DOMAIN AND WD REPEAT-CONTAINING PROTEIN 1"/>
    <property type="match status" value="1"/>
</dbReference>
<name>A0ABS8FEG1_9FIRM</name>
<dbReference type="GO" id="GO:0016853">
    <property type="term" value="F:isomerase activity"/>
    <property type="evidence" value="ECO:0007669"/>
    <property type="project" value="UniProtKB-KW"/>
</dbReference>
<protein>
    <recommendedName>
        <fullName evidence="4">Peptidyl-prolyl cis-trans isomerase</fullName>
        <shortName evidence="4">PPIase</shortName>
        <ecNumber evidence="4">5.2.1.8</ecNumber>
    </recommendedName>
</protein>
<comment type="function">
    <text evidence="1 4">PPIases accelerate the folding of proteins. It catalyzes the cis-trans isomerization of proline imidic peptide bonds in oligopeptides.</text>
</comment>
<keyword evidence="3 4" id="KW-0413">Isomerase</keyword>
<comment type="catalytic activity">
    <reaction evidence="4">
        <text>[protein]-peptidylproline (omega=180) = [protein]-peptidylproline (omega=0)</text>
        <dbReference type="Rhea" id="RHEA:16237"/>
        <dbReference type="Rhea" id="RHEA-COMP:10747"/>
        <dbReference type="Rhea" id="RHEA-COMP:10748"/>
        <dbReference type="ChEBI" id="CHEBI:83833"/>
        <dbReference type="ChEBI" id="CHEBI:83834"/>
        <dbReference type="EC" id="5.2.1.8"/>
    </reaction>
</comment>
<comment type="similarity">
    <text evidence="4">Belongs to the cyclophilin-type PPIase family.</text>
</comment>